<protein>
    <submittedName>
        <fullName evidence="1">Uncharacterized protein</fullName>
    </submittedName>
</protein>
<gene>
    <name evidence="1" type="ORF">M011DRAFT_482343</name>
</gene>
<organism evidence="1 2">
    <name type="scientific">Sporormia fimetaria CBS 119925</name>
    <dbReference type="NCBI Taxonomy" id="1340428"/>
    <lineage>
        <taxon>Eukaryota</taxon>
        <taxon>Fungi</taxon>
        <taxon>Dikarya</taxon>
        <taxon>Ascomycota</taxon>
        <taxon>Pezizomycotina</taxon>
        <taxon>Dothideomycetes</taxon>
        <taxon>Pleosporomycetidae</taxon>
        <taxon>Pleosporales</taxon>
        <taxon>Sporormiaceae</taxon>
        <taxon>Sporormia</taxon>
    </lineage>
</organism>
<evidence type="ECO:0000313" key="1">
    <source>
        <dbReference type="EMBL" id="KAF2741685.1"/>
    </source>
</evidence>
<dbReference type="OrthoDB" id="3792666at2759"/>
<evidence type="ECO:0000313" key="2">
    <source>
        <dbReference type="Proteomes" id="UP000799440"/>
    </source>
</evidence>
<sequence>MSRASPISSSVVASFLFRSLRSPIRPTVARIPTVTVTVTVTVTPTQSCTAQCRRLHLHKVATAKTLLGQHKIMPFELYSPPSYRAADENKVRLVSHVDQEEGGELVTFTELYDKHIKPGHLLCPAGEKIPKADAHNLERLKTNKIWETRKYYITQAGLGPLRKKDLRGEEVGRPLHPGPLKEIKLQLGGDSAYWRVALNRAYVFLERGCRVEIAMRFYSSKKAGPKTARDPELWPWIHTHFPHMRPDFICKSMPAGTRFLIHPFEDGRYIHFVLVREDILPNSLTQRVLTMKARLEAKLGKPSNKNVEPSVLDRGANSENDMTEEQLGGIHATSLPGSMQKDPVPKHRIAEEQLVGKHAKPLPGSLQKDPVPEHRIAKDQLAGKHGKPLPGSLRKFPVPKHRIAEEQLAGKHAKPLPHRVMRRVYSGP</sequence>
<reference evidence="1" key="1">
    <citation type="journal article" date="2020" name="Stud. Mycol.">
        <title>101 Dothideomycetes genomes: a test case for predicting lifestyles and emergence of pathogens.</title>
        <authorList>
            <person name="Haridas S."/>
            <person name="Albert R."/>
            <person name="Binder M."/>
            <person name="Bloem J."/>
            <person name="Labutti K."/>
            <person name="Salamov A."/>
            <person name="Andreopoulos B."/>
            <person name="Baker S."/>
            <person name="Barry K."/>
            <person name="Bills G."/>
            <person name="Bluhm B."/>
            <person name="Cannon C."/>
            <person name="Castanera R."/>
            <person name="Culley D."/>
            <person name="Daum C."/>
            <person name="Ezra D."/>
            <person name="Gonzalez J."/>
            <person name="Henrissat B."/>
            <person name="Kuo A."/>
            <person name="Liang C."/>
            <person name="Lipzen A."/>
            <person name="Lutzoni F."/>
            <person name="Magnuson J."/>
            <person name="Mondo S."/>
            <person name="Nolan M."/>
            <person name="Ohm R."/>
            <person name="Pangilinan J."/>
            <person name="Park H.-J."/>
            <person name="Ramirez L."/>
            <person name="Alfaro M."/>
            <person name="Sun H."/>
            <person name="Tritt A."/>
            <person name="Yoshinaga Y."/>
            <person name="Zwiers L.-H."/>
            <person name="Turgeon B."/>
            <person name="Goodwin S."/>
            <person name="Spatafora J."/>
            <person name="Crous P."/>
            <person name="Grigoriev I."/>
        </authorList>
    </citation>
    <scope>NUCLEOTIDE SEQUENCE</scope>
    <source>
        <strain evidence="1">CBS 119925</strain>
    </source>
</reference>
<keyword evidence="2" id="KW-1185">Reference proteome</keyword>
<proteinExistence type="predicted"/>
<dbReference type="Proteomes" id="UP000799440">
    <property type="component" value="Unassembled WGS sequence"/>
</dbReference>
<dbReference type="AlphaFoldDB" id="A0A6A6UU72"/>
<accession>A0A6A6UU72</accession>
<dbReference type="EMBL" id="MU006631">
    <property type="protein sequence ID" value="KAF2741685.1"/>
    <property type="molecule type" value="Genomic_DNA"/>
</dbReference>
<name>A0A6A6UU72_9PLEO</name>